<dbReference type="PANTHER" id="PTHR46663">
    <property type="entry name" value="DIGUANYLATE CYCLASE DGCT-RELATED"/>
    <property type="match status" value="1"/>
</dbReference>
<evidence type="ECO:0000259" key="3">
    <source>
        <dbReference type="PROSITE" id="PS50887"/>
    </source>
</evidence>
<dbReference type="PROSITE" id="PS50112">
    <property type="entry name" value="PAS"/>
    <property type="match status" value="2"/>
</dbReference>
<dbReference type="SUPFAM" id="SSF55073">
    <property type="entry name" value="Nucleotide cyclase"/>
    <property type="match status" value="1"/>
</dbReference>
<dbReference type="Gene3D" id="3.30.70.270">
    <property type="match status" value="1"/>
</dbReference>
<organism evidence="4 5">
    <name type="scientific">Desulfofundulus australicus DSM 11792</name>
    <dbReference type="NCBI Taxonomy" id="1121425"/>
    <lineage>
        <taxon>Bacteria</taxon>
        <taxon>Bacillati</taxon>
        <taxon>Bacillota</taxon>
        <taxon>Clostridia</taxon>
        <taxon>Eubacteriales</taxon>
        <taxon>Peptococcaceae</taxon>
        <taxon>Desulfofundulus</taxon>
    </lineage>
</organism>
<feature type="domain" description="GGDEF" evidence="3">
    <location>
        <begin position="301"/>
        <end position="431"/>
    </location>
</feature>
<evidence type="ECO:0000313" key="4">
    <source>
        <dbReference type="EMBL" id="SHF30811.1"/>
    </source>
</evidence>
<dbReference type="Proteomes" id="UP000184196">
    <property type="component" value="Unassembled WGS sequence"/>
</dbReference>
<dbReference type="InterPro" id="IPR013655">
    <property type="entry name" value="PAS_fold_3"/>
</dbReference>
<evidence type="ECO:0000259" key="2">
    <source>
        <dbReference type="PROSITE" id="PS50112"/>
    </source>
</evidence>
<dbReference type="InterPro" id="IPR052163">
    <property type="entry name" value="DGC-Regulatory_Protein"/>
</dbReference>
<dbReference type="InterPro" id="IPR000014">
    <property type="entry name" value="PAS"/>
</dbReference>
<feature type="coiled-coil region" evidence="1">
    <location>
        <begin position="239"/>
        <end position="273"/>
    </location>
</feature>
<dbReference type="SMART" id="SM00267">
    <property type="entry name" value="GGDEF"/>
    <property type="match status" value="1"/>
</dbReference>
<dbReference type="PROSITE" id="PS50887">
    <property type="entry name" value="GGDEF"/>
    <property type="match status" value="1"/>
</dbReference>
<sequence length="431" mass="49643">MPLFDHIPLPIYIFQDNSFKYVNRQLVDLTGFPGPELLQMNVWDLVHPEDRPLLMERATQRMTGNNIPPSYEFRALNRYGEVLHLRGYFSLITFAQRPAILGQLLDITRERNLLEELRRAEARLRDIFENVNDIIYLHDLEGRFLALNPALTRYTGFLPDELAGREISSFLHPQVKHLLGQYLKEITEKGEARGLMRGLTKEGREIFWEYHSVLFKGKNPFVRGIARDVTEQVHMGRKLKDYMRLLEEKNRELVRINEQLLAAKEKLEKMARTDFLTGLGNRLAFQEALEKESSRSMRCHQPCSLLMIDVTNFKIINDNLGHPAGDRALKRIAKLIQQSCRRYDLCFRIGGDEFAVILPCTGEEGAREVADRLRKRIAGEAITPGFPLPVCLSIGVATLGQGREISDHEELIRLADTRMYQEKCRQKAAAS</sequence>
<dbReference type="EMBL" id="FQUW01000022">
    <property type="protein sequence ID" value="SHF30811.1"/>
    <property type="molecule type" value="Genomic_DNA"/>
</dbReference>
<feature type="domain" description="PAS" evidence="2">
    <location>
        <begin position="21"/>
        <end position="65"/>
    </location>
</feature>
<dbReference type="InterPro" id="IPR000160">
    <property type="entry name" value="GGDEF_dom"/>
</dbReference>
<dbReference type="InterPro" id="IPR013656">
    <property type="entry name" value="PAS_4"/>
</dbReference>
<dbReference type="RefSeq" id="WP_165611033.1">
    <property type="nucleotide sequence ID" value="NZ_FQUW01000022.1"/>
</dbReference>
<dbReference type="InterPro" id="IPR043128">
    <property type="entry name" value="Rev_trsase/Diguanyl_cyclase"/>
</dbReference>
<dbReference type="SUPFAM" id="SSF55785">
    <property type="entry name" value="PYP-like sensor domain (PAS domain)"/>
    <property type="match status" value="2"/>
</dbReference>
<dbReference type="SMART" id="SM00091">
    <property type="entry name" value="PAS"/>
    <property type="match status" value="2"/>
</dbReference>
<dbReference type="AlphaFoldDB" id="A0A1M5AKL7"/>
<keyword evidence="1" id="KW-0175">Coiled coil</keyword>
<name>A0A1M5AKL7_9FIRM</name>
<dbReference type="CDD" id="cd00130">
    <property type="entry name" value="PAS"/>
    <property type="match status" value="2"/>
</dbReference>
<dbReference type="CDD" id="cd01949">
    <property type="entry name" value="GGDEF"/>
    <property type="match status" value="1"/>
</dbReference>
<dbReference type="Gene3D" id="3.30.450.20">
    <property type="entry name" value="PAS domain"/>
    <property type="match status" value="2"/>
</dbReference>
<keyword evidence="5" id="KW-1185">Reference proteome</keyword>
<evidence type="ECO:0000313" key="5">
    <source>
        <dbReference type="Proteomes" id="UP000184196"/>
    </source>
</evidence>
<dbReference type="NCBIfam" id="TIGR00229">
    <property type="entry name" value="sensory_box"/>
    <property type="match status" value="2"/>
</dbReference>
<dbReference type="Pfam" id="PF00990">
    <property type="entry name" value="GGDEF"/>
    <property type="match status" value="1"/>
</dbReference>
<reference evidence="5" key="1">
    <citation type="submission" date="2016-11" db="EMBL/GenBank/DDBJ databases">
        <authorList>
            <person name="Varghese N."/>
            <person name="Submissions S."/>
        </authorList>
    </citation>
    <scope>NUCLEOTIDE SEQUENCE [LARGE SCALE GENOMIC DNA]</scope>
    <source>
        <strain evidence="5">DSM 11792</strain>
    </source>
</reference>
<dbReference type="FunFam" id="3.30.70.270:FF:000001">
    <property type="entry name" value="Diguanylate cyclase domain protein"/>
    <property type="match status" value="1"/>
</dbReference>
<gene>
    <name evidence="4" type="ORF">SAMN02745218_01933</name>
</gene>
<dbReference type="Pfam" id="PF08447">
    <property type="entry name" value="PAS_3"/>
    <property type="match status" value="1"/>
</dbReference>
<dbReference type="PANTHER" id="PTHR46663:SF4">
    <property type="entry name" value="DIGUANYLATE CYCLASE DGCT-RELATED"/>
    <property type="match status" value="1"/>
</dbReference>
<accession>A0A1M5AKL7</accession>
<dbReference type="NCBIfam" id="TIGR00254">
    <property type="entry name" value="GGDEF"/>
    <property type="match status" value="1"/>
</dbReference>
<protein>
    <submittedName>
        <fullName evidence="4">PAS domain S-box-containing protein/diguanylate cyclase (GGDEF) domain-containing protein</fullName>
    </submittedName>
</protein>
<evidence type="ECO:0000256" key="1">
    <source>
        <dbReference type="SAM" id="Coils"/>
    </source>
</evidence>
<proteinExistence type="predicted"/>
<dbReference type="InterPro" id="IPR029787">
    <property type="entry name" value="Nucleotide_cyclase"/>
</dbReference>
<feature type="domain" description="PAS" evidence="2">
    <location>
        <begin position="120"/>
        <end position="190"/>
    </location>
</feature>
<dbReference type="InterPro" id="IPR035965">
    <property type="entry name" value="PAS-like_dom_sf"/>
</dbReference>
<dbReference type="Pfam" id="PF08448">
    <property type="entry name" value="PAS_4"/>
    <property type="match status" value="1"/>
</dbReference>